<evidence type="ECO:0000313" key="2">
    <source>
        <dbReference type="EMBL" id="KJD43997.1"/>
    </source>
</evidence>
<comment type="caution">
    <text evidence="2">The sequence shown here is derived from an EMBL/GenBank/DDBJ whole genome shotgun (WGS) entry which is preliminary data.</text>
</comment>
<dbReference type="Proteomes" id="UP000032534">
    <property type="component" value="Unassembled WGS sequence"/>
</dbReference>
<dbReference type="Pfam" id="PF08378">
    <property type="entry name" value="NERD"/>
    <property type="match status" value="1"/>
</dbReference>
<reference evidence="2 3" key="1">
    <citation type="submission" date="2014-11" db="EMBL/GenBank/DDBJ databases">
        <title>Draft Genome Sequences of Paenibacillus polymyxa NRRL B-30509 and Paenibacillus terrae NRRL B-30644, Strains from a Poultry Environment that Produce Tridecaptin A and Paenicidins.</title>
        <authorList>
            <person name="van Belkum M.J."/>
            <person name="Lohans C.T."/>
            <person name="Vederas J.C."/>
        </authorList>
    </citation>
    <scope>NUCLEOTIDE SEQUENCE [LARGE SCALE GENOMIC DNA]</scope>
    <source>
        <strain evidence="2 3">NRRL B-30644</strain>
    </source>
</reference>
<dbReference type="PATRIC" id="fig|159743.3.peg.4355"/>
<evidence type="ECO:0000259" key="1">
    <source>
        <dbReference type="Pfam" id="PF08378"/>
    </source>
</evidence>
<accession>A0A0D7X1S8</accession>
<protein>
    <recommendedName>
        <fullName evidence="1">NERD domain-containing protein</fullName>
    </recommendedName>
</protein>
<sequence length="668" mass="78265">MAKLKSIRHMLRNEVHWNPFSDNYDREKIKQDLNKYKEAVKTSDGESDLDDQYALTIAAKGPLFHSIFKQVYDYMRDAIEETKAHPEHIMKFLVAIGNSDTIRLNKDMAECLSQSDPIRLEDMENIQIDSGEGRPKLNAVGAFEMQVDLLNTLLNYLRYFMDKKGLHDHYDMNQLVNISSYLYASSNMFFTVKDSYDRITWEDGRIKEFSEDELHLMFKNEQYLKLQKVGQFRVEKNVFAATVESFRFTDNSVLRGTLNSMRKKAYLKEVSVDHRGFVSIQISKTDDFPLNEEMLIGLSAIVSFYPHIDLEPLKGLQRLTIRDVILLYSALLTLAKALRDHLSQIEKVDYTELKRLFIRIKKKELLSYLQKVTTFSKSQIESFLSIIENDLYNMNKKKRINLWARPLVKSREVYFLLLASLQAPNYLQLIDEWLESANYSLDARGFALEKFLKEELQSYLKDKGKYAVIPNKQKFYASKREFEEIDLIVSMEKMILIAEVKNIKYPMEARDYHNGYKRLKQGAEQIKRKRDYLLRHSSVFDSELRGIEGKSIHAVVICNYPHFTGMEIDGVSVIDYMALQSYFDKGEIKKMKVFFEGENQQSKVLEKNSMWNNMNEFYERFESYLKLPTVVKNLLELIRIKESRITLEEATVQMSMQVAVINNAQSID</sequence>
<name>A0A0D7X1S8_9BACL</name>
<proteinExistence type="predicted"/>
<feature type="domain" description="NERD" evidence="1">
    <location>
        <begin position="445"/>
        <end position="556"/>
    </location>
</feature>
<keyword evidence="3" id="KW-1185">Reference proteome</keyword>
<dbReference type="OrthoDB" id="2518585at2"/>
<dbReference type="RefSeq" id="WP_044647703.1">
    <property type="nucleotide sequence ID" value="NZ_JTHP01000044.1"/>
</dbReference>
<organism evidence="2 3">
    <name type="scientific">Paenibacillus terrae</name>
    <dbReference type="NCBI Taxonomy" id="159743"/>
    <lineage>
        <taxon>Bacteria</taxon>
        <taxon>Bacillati</taxon>
        <taxon>Bacillota</taxon>
        <taxon>Bacilli</taxon>
        <taxon>Bacillales</taxon>
        <taxon>Paenibacillaceae</taxon>
        <taxon>Paenibacillus</taxon>
    </lineage>
</organism>
<dbReference type="AlphaFoldDB" id="A0A0D7X1S8"/>
<gene>
    <name evidence="2" type="ORF">QD47_19520</name>
</gene>
<dbReference type="EMBL" id="JTHP01000044">
    <property type="protein sequence ID" value="KJD43997.1"/>
    <property type="molecule type" value="Genomic_DNA"/>
</dbReference>
<evidence type="ECO:0000313" key="3">
    <source>
        <dbReference type="Proteomes" id="UP000032534"/>
    </source>
</evidence>
<dbReference type="InterPro" id="IPR011528">
    <property type="entry name" value="NERD"/>
</dbReference>